<dbReference type="Pfam" id="PF19557">
    <property type="entry name" value="DUF6079_1st"/>
    <property type="match status" value="1"/>
</dbReference>
<dbReference type="InterPro" id="IPR058571">
    <property type="entry name" value="DUF6079_3rd"/>
</dbReference>
<keyword evidence="1" id="KW-0175">Coiled coil</keyword>
<feature type="domain" description="DUF6079" evidence="2">
    <location>
        <begin position="20"/>
        <end position="249"/>
    </location>
</feature>
<accession>I3DU51</accession>
<feature type="domain" description="DUF6079" evidence="4">
    <location>
        <begin position="481"/>
        <end position="679"/>
    </location>
</feature>
<dbReference type="Pfam" id="PF26387">
    <property type="entry name" value="DUF6079_5th"/>
    <property type="match status" value="1"/>
</dbReference>
<evidence type="ECO:0000259" key="5">
    <source>
        <dbReference type="Pfam" id="PF26385"/>
    </source>
</evidence>
<dbReference type="HOGENOM" id="CLU_268053_0_0_9"/>
<evidence type="ECO:0000259" key="2">
    <source>
        <dbReference type="Pfam" id="PF19557"/>
    </source>
</evidence>
<dbReference type="EMBL" id="CP007739">
    <property type="protein sequence ID" value="AIE59870.1"/>
    <property type="molecule type" value="Genomic_DNA"/>
</dbReference>
<protein>
    <submittedName>
        <fullName evidence="8">Virulence associated protein</fullName>
    </submittedName>
</protein>
<name>I3DU51_BACMM</name>
<feature type="domain" description="DUF6079" evidence="5">
    <location>
        <begin position="698"/>
        <end position="834"/>
    </location>
</feature>
<evidence type="ECO:0000259" key="7">
    <source>
        <dbReference type="Pfam" id="PF26388"/>
    </source>
</evidence>
<feature type="domain" description="DUF6079" evidence="7">
    <location>
        <begin position="1035"/>
        <end position="1126"/>
    </location>
</feature>
<feature type="domain" description="DUF6079" evidence="3">
    <location>
        <begin position="264"/>
        <end position="476"/>
    </location>
</feature>
<reference evidence="8 9" key="1">
    <citation type="journal article" date="2015" name="BMC Genomics">
        <title>Transcriptome analysis of thermophilic methylotrophic Bacillus methanolicus MGA3 using RNA-sequencing provides detailed insights into its previously uncharted transcriptional landscape.</title>
        <authorList>
            <person name="Irla M."/>
            <person name="Neshat A."/>
            <person name="Brautaset T."/>
            <person name="Ruckert C."/>
            <person name="Kalinowski J."/>
            <person name="Wendisch V.F."/>
        </authorList>
    </citation>
    <scope>NUCLEOTIDE SEQUENCE [LARGE SCALE GENOMIC DNA]</scope>
    <source>
        <strain evidence="9">MGA3 / ATCC 53907</strain>
    </source>
</reference>
<dbReference type="RefSeq" id="WP_003349666.1">
    <property type="nucleotide sequence ID" value="NZ_ADWW01000006.1"/>
</dbReference>
<dbReference type="Pfam" id="PF26384">
    <property type="entry name" value="DUF6079_3rd"/>
    <property type="match status" value="1"/>
</dbReference>
<gene>
    <name evidence="8" type="ORF">BMMGA3_07265</name>
</gene>
<dbReference type="InterPro" id="IPR058569">
    <property type="entry name" value="DUF6079_2nd"/>
</dbReference>
<evidence type="ECO:0000256" key="1">
    <source>
        <dbReference type="SAM" id="Coils"/>
    </source>
</evidence>
<dbReference type="KEGG" id="bmet:BMMGA3_07265"/>
<evidence type="ECO:0000313" key="8">
    <source>
        <dbReference type="EMBL" id="AIE59870.1"/>
    </source>
</evidence>
<evidence type="ECO:0000259" key="4">
    <source>
        <dbReference type="Pfam" id="PF26384"/>
    </source>
</evidence>
<dbReference type="Pfam" id="PF26383">
    <property type="entry name" value="DUF6079_2nd"/>
    <property type="match status" value="1"/>
</dbReference>
<dbReference type="InterPro" id="IPR058573">
    <property type="entry name" value="DUF6079_5th"/>
</dbReference>
<proteinExistence type="predicted"/>
<dbReference type="STRING" id="796606.BMMGA3_07265"/>
<dbReference type="InterPro" id="IPR045725">
    <property type="entry name" value="DUF6079_N"/>
</dbReference>
<feature type="domain" description="DUF6079" evidence="6">
    <location>
        <begin position="839"/>
        <end position="1027"/>
    </location>
</feature>
<dbReference type="Pfam" id="PF26388">
    <property type="entry name" value="DUF6079_6th"/>
    <property type="match status" value="1"/>
</dbReference>
<dbReference type="Pfam" id="PF26385">
    <property type="entry name" value="DUF6079_4th"/>
    <property type="match status" value="1"/>
</dbReference>
<organism evidence="8 9">
    <name type="scientific">Bacillus methanolicus (strain MGA3 / ATCC 53907)</name>
    <dbReference type="NCBI Taxonomy" id="796606"/>
    <lineage>
        <taxon>Bacteria</taxon>
        <taxon>Bacillati</taxon>
        <taxon>Bacillota</taxon>
        <taxon>Bacilli</taxon>
        <taxon>Bacillales</taxon>
        <taxon>Bacillaceae</taxon>
        <taxon>Bacillus</taxon>
    </lineage>
</organism>
<feature type="coiled-coil region" evidence="1">
    <location>
        <begin position="954"/>
        <end position="1015"/>
    </location>
</feature>
<dbReference type="AlphaFoldDB" id="I3DU51"/>
<sequence>MLRYSDLIQFEPIESVVQLRDADDKERAFHLLDTYVISDRMAEQLDDIIIEQLQFDRVVDNKGLLIVANYCTGKSHLMSVISTIAEQSGASEHIKNERVAKKAKEIEGKFKVIRTEIGAVAMSLRDIICQALQQGLANLGIDYTFPRAEEVTNNKDMLYEMMELFHEQYPDQGLMLVVDELLDYLRSRKEQELTLDLGFLREFGEVCSKTRLRFIAGIQEMLFDNPKFQFVADSLRRVKERFQEVRIVREDIAYVVSERLLKKDEKQKALIREHLSKLTSLYHRLGEDMETYVNLFPIHPAYLETFEKVNIAEKRVVLQTISREIRKLLTEEVPENETGIISFDRYWQYIEEDSSLRSNPNVKEVMSKVRTLKDRVQNGLKSPNYKPAALRIVNALAVYRLAVDDINSPVGLTSGELRDKLFLNIGMLLDLGDEAADFLKTRIEATLKEIMTAVSFQYISTNQENGQYYLDVKKDIAVDDLIEKRGEELTDNQLDRYYFEILKQATEVADNTYVTGYKIWLHEIPWENRRVKRQGYLFFGAPNERSTAQPERDFYIYMLQPFEPPKFKDEEKADEVFFRMTKKDDRFVHLLRLYGGAREMSNDAAATTKRLYNDKAASYLRSLVTWLKENFVEAFEIQYRGKKGSVLEFGMFLPGNATLIEIINTVAEGLLSQWFEEKYKDYPSFRKLERGYLTKDNMATYISDALSYINGRKTSQGEAILNGLVLLDQKGDLNVRASGYARWVIEKLEEKGHGQVLNQNELIETIYTVQGTEDVRLTQEFRMEPELLVVVLGALIQQGEIVVTVDNKTYEAMNFGEFIKLPLSKLTHFSHIKKPSGLPIPAINALIDMFDIGKGNVTDESWLEFAIKQIISQSRQAVEKTVKMINDVRNKFHIWDGPLFSSDERAEYIAKLESLKTFLEGLQVYNTRAKMTNLKYSVSDIEQQNENLKIVTKLEQLQQKIHEYTKVADYLSKAKLVMSTNREWLESVDVALDNLAIALKENSDCSSEIRELEKLKEEYIQHYLQLHHQARLNATEENKKKALLNDKRYLALKELVSRIDLLPRQALDEWNKNIQSLKACYQLTREQLQHSPICPNPDCKFNPREEGVVQRYSLEQLEERLDDLLNTWTETLLTNFNDSAIQEGISLLSAEQQQLVNDFIQKKQFDLPIDIRLLEIINDLLKGIHKEEIHIDQLVKMMGDGNPLTVDEVRRNFEMLMRAIVGNNQPHRVRIMVKK</sequence>
<keyword evidence="9" id="KW-1185">Reference proteome</keyword>
<dbReference type="InterPro" id="IPR058572">
    <property type="entry name" value="DUF6079_4th"/>
</dbReference>
<evidence type="ECO:0000313" key="9">
    <source>
        <dbReference type="Proteomes" id="UP000027602"/>
    </source>
</evidence>
<dbReference type="eggNOG" id="COG1474">
    <property type="taxonomic scope" value="Bacteria"/>
</dbReference>
<dbReference type="Proteomes" id="UP000027602">
    <property type="component" value="Chromosome"/>
</dbReference>
<dbReference type="InterPro" id="IPR058574">
    <property type="entry name" value="DUF6079_6th"/>
</dbReference>
<evidence type="ECO:0000259" key="6">
    <source>
        <dbReference type="Pfam" id="PF26387"/>
    </source>
</evidence>
<evidence type="ECO:0000259" key="3">
    <source>
        <dbReference type="Pfam" id="PF26383"/>
    </source>
</evidence>